<dbReference type="Proteomes" id="UP001233172">
    <property type="component" value="Unassembled WGS sequence"/>
</dbReference>
<keyword evidence="1" id="KW-0732">Signal</keyword>
<feature type="non-terminal residue" evidence="2">
    <location>
        <position position="1"/>
    </location>
</feature>
<evidence type="ECO:0000313" key="2">
    <source>
        <dbReference type="EMBL" id="KAK0055537.1"/>
    </source>
</evidence>
<dbReference type="AlphaFoldDB" id="A0AAD8BJX8"/>
<evidence type="ECO:0000313" key="3">
    <source>
        <dbReference type="Proteomes" id="UP001233172"/>
    </source>
</evidence>
<dbReference type="EMBL" id="JASAOG010000069">
    <property type="protein sequence ID" value="KAK0055537.1"/>
    <property type="molecule type" value="Genomic_DNA"/>
</dbReference>
<organism evidence="2 3">
    <name type="scientific">Biomphalaria pfeifferi</name>
    <name type="common">Bloodfluke planorb</name>
    <name type="synonym">Freshwater snail</name>
    <dbReference type="NCBI Taxonomy" id="112525"/>
    <lineage>
        <taxon>Eukaryota</taxon>
        <taxon>Metazoa</taxon>
        <taxon>Spiralia</taxon>
        <taxon>Lophotrochozoa</taxon>
        <taxon>Mollusca</taxon>
        <taxon>Gastropoda</taxon>
        <taxon>Heterobranchia</taxon>
        <taxon>Euthyneura</taxon>
        <taxon>Panpulmonata</taxon>
        <taxon>Hygrophila</taxon>
        <taxon>Lymnaeoidea</taxon>
        <taxon>Planorbidae</taxon>
        <taxon>Biomphalaria</taxon>
    </lineage>
</organism>
<reference evidence="2" key="1">
    <citation type="journal article" date="2023" name="PLoS Negl. Trop. Dis.">
        <title>A genome sequence for Biomphalaria pfeifferi, the major vector snail for the human-infecting parasite Schistosoma mansoni.</title>
        <authorList>
            <person name="Bu L."/>
            <person name="Lu L."/>
            <person name="Laidemitt M.R."/>
            <person name="Zhang S.M."/>
            <person name="Mutuku M."/>
            <person name="Mkoji G."/>
            <person name="Steinauer M."/>
            <person name="Loker E.S."/>
        </authorList>
    </citation>
    <scope>NUCLEOTIDE SEQUENCE</scope>
    <source>
        <strain evidence="2">KasaAsao</strain>
    </source>
</reference>
<sequence>KMFLLSLLFVASASAIVLRPLGVQVNEREICVPVFGIASICADPHVSGKREDQDICTHILGVEVCADPSISGKRELCVHILGAEVCGNPTVSGKREEQDVCVTIAGVKACL</sequence>
<evidence type="ECO:0000256" key="1">
    <source>
        <dbReference type="SAM" id="SignalP"/>
    </source>
</evidence>
<name>A0AAD8BJX8_BIOPF</name>
<proteinExistence type="predicted"/>
<comment type="caution">
    <text evidence="2">The sequence shown here is derived from an EMBL/GenBank/DDBJ whole genome shotgun (WGS) entry which is preliminary data.</text>
</comment>
<protein>
    <recommendedName>
        <fullName evidence="4">Secreted protein</fullName>
    </recommendedName>
</protein>
<evidence type="ECO:0008006" key="4">
    <source>
        <dbReference type="Google" id="ProtNLM"/>
    </source>
</evidence>
<feature type="chain" id="PRO_5041977025" description="Secreted protein" evidence="1">
    <location>
        <begin position="16"/>
        <end position="111"/>
    </location>
</feature>
<reference evidence="2" key="2">
    <citation type="submission" date="2023-04" db="EMBL/GenBank/DDBJ databases">
        <authorList>
            <person name="Bu L."/>
            <person name="Lu L."/>
            <person name="Laidemitt M.R."/>
            <person name="Zhang S.M."/>
            <person name="Mutuku M."/>
            <person name="Mkoji G."/>
            <person name="Steinauer M."/>
            <person name="Loker E.S."/>
        </authorList>
    </citation>
    <scope>NUCLEOTIDE SEQUENCE</scope>
    <source>
        <strain evidence="2">KasaAsao</strain>
        <tissue evidence="2">Whole Snail</tissue>
    </source>
</reference>
<feature type="signal peptide" evidence="1">
    <location>
        <begin position="1"/>
        <end position="15"/>
    </location>
</feature>
<gene>
    <name evidence="2" type="ORF">Bpfe_015048</name>
</gene>
<accession>A0AAD8BJX8</accession>
<keyword evidence="3" id="KW-1185">Reference proteome</keyword>